<protein>
    <recommendedName>
        <fullName evidence="4">Cytochrome C</fullName>
    </recommendedName>
</protein>
<dbReference type="STRING" id="1003.SAMN04488541_103746"/>
<evidence type="ECO:0008006" key="4">
    <source>
        <dbReference type="Google" id="ProtNLM"/>
    </source>
</evidence>
<feature type="compositionally biased region" description="Polar residues" evidence="1">
    <location>
        <begin position="34"/>
        <end position="56"/>
    </location>
</feature>
<keyword evidence="3" id="KW-1185">Reference proteome</keyword>
<evidence type="ECO:0000256" key="1">
    <source>
        <dbReference type="SAM" id="MobiDB-lite"/>
    </source>
</evidence>
<dbReference type="PROSITE" id="PS51257">
    <property type="entry name" value="PROKAR_LIPOPROTEIN"/>
    <property type="match status" value="1"/>
</dbReference>
<sequence>MNKAFKNHLHTSLIFSACLFLSSIFYNCSHQQNTSAENDTQKDSTSVSSLKPQNVDKTLYPNDDSELAWLMRQMYEDGEKIKSAVLNKQLPEDFREKFKNIHTATPTDASVKGEVFDTSAKAFLATLDKFYAEKENQVENFNLVVNACVACHQNYCPGPIKKIKKLAIN</sequence>
<dbReference type="Proteomes" id="UP000199513">
    <property type="component" value="Unassembled WGS sequence"/>
</dbReference>
<accession>A0A1I2IXP1</accession>
<gene>
    <name evidence="2" type="ORF">SAMN04488541_103746</name>
</gene>
<dbReference type="EMBL" id="FONY01000037">
    <property type="protein sequence ID" value="SFF46373.1"/>
    <property type="molecule type" value="Genomic_DNA"/>
</dbReference>
<name>A0A1I2IXP1_9BACT</name>
<reference evidence="2 3" key="1">
    <citation type="submission" date="2016-10" db="EMBL/GenBank/DDBJ databases">
        <authorList>
            <person name="de Groot N.N."/>
        </authorList>
    </citation>
    <scope>NUCLEOTIDE SEQUENCE [LARGE SCALE GENOMIC DNA]</scope>
    <source>
        <strain>GEY</strain>
        <strain evidence="3">DSM 9560</strain>
    </source>
</reference>
<dbReference type="OrthoDB" id="982229at2"/>
<organism evidence="2 3">
    <name type="scientific">Thermoflexibacter ruber</name>
    <dbReference type="NCBI Taxonomy" id="1003"/>
    <lineage>
        <taxon>Bacteria</taxon>
        <taxon>Pseudomonadati</taxon>
        <taxon>Bacteroidota</taxon>
        <taxon>Cytophagia</taxon>
        <taxon>Cytophagales</taxon>
        <taxon>Thermoflexibacteraceae</taxon>
        <taxon>Thermoflexibacter</taxon>
    </lineage>
</organism>
<feature type="region of interest" description="Disordered" evidence="1">
    <location>
        <begin position="34"/>
        <end position="58"/>
    </location>
</feature>
<dbReference type="AlphaFoldDB" id="A0A1I2IXP1"/>
<evidence type="ECO:0000313" key="2">
    <source>
        <dbReference type="EMBL" id="SFF46373.1"/>
    </source>
</evidence>
<dbReference type="RefSeq" id="WP_091548797.1">
    <property type="nucleotide sequence ID" value="NZ_FONY01000037.1"/>
</dbReference>
<proteinExistence type="predicted"/>
<evidence type="ECO:0000313" key="3">
    <source>
        <dbReference type="Proteomes" id="UP000199513"/>
    </source>
</evidence>